<evidence type="ECO:0000256" key="2">
    <source>
        <dbReference type="ARBA" id="ARBA00022603"/>
    </source>
</evidence>
<dbReference type="EMBL" id="JBJQND010000001">
    <property type="protein sequence ID" value="KAL3891594.1"/>
    <property type="molecule type" value="Genomic_DNA"/>
</dbReference>
<proteinExistence type="predicted"/>
<sequence length="446" mass="50732">MTESDTSRDYFSSYGDLSVHELMLKDRPRTEAYKNFIEKNAFLFRDKIVLDVGAGTGILSLFAVRAGAKRVFAVEASSMANGCEKIIKLNKFDDRITVIKGLIEEIELPEPKVDIILSEWMGFYLLHESMLDSVIFAREKWLDKDGIILPSRATIYISPVNMQEYYGEHFEFWKDVYGFDFTPLLLSSLQSALQKPAITAVKPNECVASHKVLANFDLSKVSLEEVQYLTKKLYFDVDKAGPMHGFALWFDVEFDADSKAQPDMLHKCNDNSCNHPPHFSCDNCTEQSCESVHKIILSTSPECAETHWKQTVCFLPASLLVEKGDKLYCKMELSQDEGNKRHYNISIEMLESIDDESDEEDDDYEDEEDLREDPDTKQHPIPCTCGAARCRLISAIMEKYDEEQSQLEMEAEFVDVSAEVNAAQILDNDSINLESSEDVQDITKAN</sequence>
<dbReference type="Gene3D" id="3.40.50.150">
    <property type="entry name" value="Vaccinia Virus protein VP39"/>
    <property type="match status" value="1"/>
</dbReference>
<name>A0ABD3XZF2_SINWO</name>
<keyword evidence="10" id="KW-1185">Reference proteome</keyword>
<dbReference type="FunFam" id="3.40.50.150:FF:000003">
    <property type="entry name" value="Blast:Protein arginine N-methyltransferase 1"/>
    <property type="match status" value="1"/>
</dbReference>
<evidence type="ECO:0000256" key="4">
    <source>
        <dbReference type="ARBA" id="ARBA00022691"/>
    </source>
</evidence>
<gene>
    <name evidence="9" type="ORF">ACJMK2_003850</name>
</gene>
<keyword evidence="2 6" id="KW-0489">Methyltransferase</keyword>
<keyword evidence="3 6" id="KW-0808">Transferase</keyword>
<dbReference type="PROSITE" id="PS51678">
    <property type="entry name" value="SAM_MT_PRMT"/>
    <property type="match status" value="1"/>
</dbReference>
<feature type="region of interest" description="Disordered" evidence="7">
    <location>
        <begin position="352"/>
        <end position="379"/>
    </location>
</feature>
<keyword evidence="4 6" id="KW-0949">S-adenosyl-L-methionine</keyword>
<dbReference type="InterPro" id="IPR029063">
    <property type="entry name" value="SAM-dependent_MTases_sf"/>
</dbReference>
<dbReference type="CDD" id="cd02440">
    <property type="entry name" value="AdoMet_MTases"/>
    <property type="match status" value="1"/>
</dbReference>
<dbReference type="EC" id="2.1.1.319" evidence="1"/>
<dbReference type="PANTHER" id="PTHR11006:SF102">
    <property type="entry name" value="PROTEIN ARGININE N-METHYLTRANSFERASE 1"/>
    <property type="match status" value="1"/>
</dbReference>
<dbReference type="PANTHER" id="PTHR11006">
    <property type="entry name" value="PROTEIN ARGININE N-METHYLTRANSFERASE"/>
    <property type="match status" value="1"/>
</dbReference>
<dbReference type="SUPFAM" id="SSF53335">
    <property type="entry name" value="S-adenosyl-L-methionine-dependent methyltransferases"/>
    <property type="match status" value="1"/>
</dbReference>
<feature type="domain" description="Protein arginine N-methyltransferase" evidence="8">
    <location>
        <begin position="152"/>
        <end position="259"/>
    </location>
</feature>
<evidence type="ECO:0000313" key="10">
    <source>
        <dbReference type="Proteomes" id="UP001634394"/>
    </source>
</evidence>
<evidence type="ECO:0000256" key="7">
    <source>
        <dbReference type="SAM" id="MobiDB-lite"/>
    </source>
</evidence>
<dbReference type="InterPro" id="IPR055135">
    <property type="entry name" value="PRMT_dom"/>
</dbReference>
<evidence type="ECO:0000256" key="1">
    <source>
        <dbReference type="ARBA" id="ARBA00011925"/>
    </source>
</evidence>
<dbReference type="InterPro" id="IPR025799">
    <property type="entry name" value="Arg_MeTrfase"/>
</dbReference>
<dbReference type="Pfam" id="PF06325">
    <property type="entry name" value="PrmA"/>
    <property type="match status" value="1"/>
</dbReference>
<reference evidence="9 10" key="1">
    <citation type="submission" date="2024-11" db="EMBL/GenBank/DDBJ databases">
        <title>Chromosome-level genome assembly of the freshwater bivalve Anodonta woodiana.</title>
        <authorList>
            <person name="Chen X."/>
        </authorList>
    </citation>
    <scope>NUCLEOTIDE SEQUENCE [LARGE SCALE GENOMIC DNA]</scope>
    <source>
        <strain evidence="9">MN2024</strain>
        <tissue evidence="9">Gills</tissue>
    </source>
</reference>
<organism evidence="9 10">
    <name type="scientific">Sinanodonta woodiana</name>
    <name type="common">Chinese pond mussel</name>
    <name type="synonym">Anodonta woodiana</name>
    <dbReference type="NCBI Taxonomy" id="1069815"/>
    <lineage>
        <taxon>Eukaryota</taxon>
        <taxon>Metazoa</taxon>
        <taxon>Spiralia</taxon>
        <taxon>Lophotrochozoa</taxon>
        <taxon>Mollusca</taxon>
        <taxon>Bivalvia</taxon>
        <taxon>Autobranchia</taxon>
        <taxon>Heteroconchia</taxon>
        <taxon>Palaeoheterodonta</taxon>
        <taxon>Unionida</taxon>
        <taxon>Unionoidea</taxon>
        <taxon>Unionidae</taxon>
        <taxon>Unioninae</taxon>
        <taxon>Sinanodonta</taxon>
    </lineage>
</organism>
<feature type="compositionally biased region" description="Acidic residues" evidence="7">
    <location>
        <begin position="352"/>
        <end position="372"/>
    </location>
</feature>
<dbReference type="Gene3D" id="2.70.160.11">
    <property type="entry name" value="Hnrnp arginine n-methyltransferase1"/>
    <property type="match status" value="1"/>
</dbReference>
<protein>
    <recommendedName>
        <fullName evidence="1">type I protein arginine methyltransferase</fullName>
        <ecNumber evidence="1">2.1.1.319</ecNumber>
    </recommendedName>
</protein>
<comment type="caution">
    <text evidence="9">The sequence shown here is derived from an EMBL/GenBank/DDBJ whole genome shotgun (WGS) entry which is preliminary data.</text>
</comment>
<dbReference type="GO" id="GO:0035242">
    <property type="term" value="F:protein-arginine omega-N asymmetric methyltransferase activity"/>
    <property type="evidence" value="ECO:0007669"/>
    <property type="project" value="UniProtKB-EC"/>
</dbReference>
<evidence type="ECO:0000256" key="6">
    <source>
        <dbReference type="PROSITE-ProRule" id="PRU01015"/>
    </source>
</evidence>
<evidence type="ECO:0000256" key="3">
    <source>
        <dbReference type="ARBA" id="ARBA00022679"/>
    </source>
</evidence>
<comment type="catalytic activity">
    <reaction evidence="5">
        <text>L-arginyl-[protein] + S-adenosyl-L-methionine = N(omega)-methyl-L-arginyl-[protein] + S-adenosyl-L-homocysteine + H(+)</text>
        <dbReference type="Rhea" id="RHEA:48100"/>
        <dbReference type="Rhea" id="RHEA-COMP:10532"/>
        <dbReference type="Rhea" id="RHEA-COMP:11990"/>
        <dbReference type="ChEBI" id="CHEBI:15378"/>
        <dbReference type="ChEBI" id="CHEBI:29965"/>
        <dbReference type="ChEBI" id="CHEBI:57856"/>
        <dbReference type="ChEBI" id="CHEBI:59789"/>
        <dbReference type="ChEBI" id="CHEBI:65280"/>
    </reaction>
    <physiologicalReaction direction="left-to-right" evidence="5">
        <dbReference type="Rhea" id="RHEA:48101"/>
    </physiologicalReaction>
</comment>
<dbReference type="AlphaFoldDB" id="A0ABD3XZF2"/>
<evidence type="ECO:0000259" key="8">
    <source>
        <dbReference type="Pfam" id="PF22528"/>
    </source>
</evidence>
<evidence type="ECO:0000313" key="9">
    <source>
        <dbReference type="EMBL" id="KAL3891594.1"/>
    </source>
</evidence>
<dbReference type="Pfam" id="PF22528">
    <property type="entry name" value="PRMT_C"/>
    <property type="match status" value="2"/>
</dbReference>
<accession>A0ABD3XZF2</accession>
<dbReference type="GO" id="GO:0032259">
    <property type="term" value="P:methylation"/>
    <property type="evidence" value="ECO:0007669"/>
    <property type="project" value="UniProtKB-KW"/>
</dbReference>
<evidence type="ECO:0000256" key="5">
    <source>
        <dbReference type="ARBA" id="ARBA00049303"/>
    </source>
</evidence>
<dbReference type="Proteomes" id="UP001634394">
    <property type="component" value="Unassembled WGS sequence"/>
</dbReference>
<feature type="domain" description="Protein arginine N-methyltransferase" evidence="8">
    <location>
        <begin position="292"/>
        <end position="348"/>
    </location>
</feature>